<evidence type="ECO:0000256" key="16">
    <source>
        <dbReference type="SAM" id="MobiDB-lite"/>
    </source>
</evidence>
<dbReference type="EC" id="2.7.7.19" evidence="13"/>
<feature type="domain" description="Poly(A) polymerase nucleotidyltransferase" evidence="19">
    <location>
        <begin position="8"/>
        <end position="206"/>
    </location>
</feature>
<protein>
    <recommendedName>
        <fullName evidence="13">Poly(A) polymerase</fullName>
        <ecNumber evidence="13">2.7.7.19</ecNumber>
    </recommendedName>
</protein>
<dbReference type="Pfam" id="PF04928">
    <property type="entry name" value="PAP_central"/>
    <property type="match status" value="1"/>
</dbReference>
<comment type="catalytic activity">
    <reaction evidence="13">
        <text>RNA(n) + ATP = RNA(n)-3'-adenine ribonucleotide + diphosphate</text>
        <dbReference type="Rhea" id="RHEA:11332"/>
        <dbReference type="Rhea" id="RHEA-COMP:14527"/>
        <dbReference type="Rhea" id="RHEA-COMP:17347"/>
        <dbReference type="ChEBI" id="CHEBI:30616"/>
        <dbReference type="ChEBI" id="CHEBI:33019"/>
        <dbReference type="ChEBI" id="CHEBI:140395"/>
        <dbReference type="ChEBI" id="CHEBI:173115"/>
        <dbReference type="EC" id="2.7.7.19"/>
    </reaction>
</comment>
<keyword evidence="7 13" id="KW-0547">Nucleotide-binding</keyword>
<dbReference type="PANTHER" id="PTHR10682">
    <property type="entry name" value="POLY A POLYMERASE"/>
    <property type="match status" value="1"/>
</dbReference>
<feature type="binding site" evidence="14">
    <location>
        <begin position="238"/>
        <end position="239"/>
    </location>
    <ligand>
        <name>ATP</name>
        <dbReference type="ChEBI" id="CHEBI:30616"/>
    </ligand>
</feature>
<keyword evidence="8 13" id="KW-0067">ATP-binding</keyword>
<evidence type="ECO:0000256" key="10">
    <source>
        <dbReference type="ARBA" id="ARBA00022884"/>
    </source>
</evidence>
<dbReference type="GO" id="GO:0180010">
    <property type="term" value="P:co-transcriptional mRNA 3'-end processing, cleavage and polyadenylation pathway"/>
    <property type="evidence" value="ECO:0007669"/>
    <property type="project" value="EnsemblFungi"/>
</dbReference>
<dbReference type="InterPro" id="IPR048840">
    <property type="entry name" value="PolA_pol_NTPase"/>
</dbReference>
<dbReference type="GO" id="GO:0005524">
    <property type="term" value="F:ATP binding"/>
    <property type="evidence" value="ECO:0007669"/>
    <property type="project" value="UniProtKB-UniRule"/>
</dbReference>
<comment type="function">
    <text evidence="13">Polymerase that creates the 3'-poly(A) tail of mRNA's.</text>
</comment>
<keyword evidence="4 13" id="KW-0507">mRNA processing</keyword>
<dbReference type="STRING" id="1081109.A0A168EZY0"/>
<keyword evidence="5 13" id="KW-0808">Transferase</keyword>
<dbReference type="Gene3D" id="1.10.1410.10">
    <property type="match status" value="1"/>
</dbReference>
<reference evidence="20 21" key="1">
    <citation type="journal article" date="2016" name="Genome Biol. Evol.">
        <title>Divergent and convergent evolution of fungal pathogenicity.</title>
        <authorList>
            <person name="Shang Y."/>
            <person name="Xiao G."/>
            <person name="Zheng P."/>
            <person name="Cen K."/>
            <person name="Zhan S."/>
            <person name="Wang C."/>
        </authorList>
    </citation>
    <scope>NUCLEOTIDE SEQUENCE [LARGE SCALE GENOMIC DNA]</scope>
    <source>
        <strain evidence="20 21">RCEF 2490</strain>
    </source>
</reference>
<feature type="binding site" evidence="14">
    <location>
        <position position="220"/>
    </location>
    <ligand>
        <name>ATP</name>
        <dbReference type="ChEBI" id="CHEBI:30616"/>
    </ligand>
</feature>
<keyword evidence="10" id="KW-0694">RNA-binding</keyword>
<evidence type="ECO:0000259" key="17">
    <source>
        <dbReference type="Pfam" id="PF04926"/>
    </source>
</evidence>
<dbReference type="GO" id="GO:1990817">
    <property type="term" value="F:poly(A) RNA polymerase activity"/>
    <property type="evidence" value="ECO:0007669"/>
    <property type="project" value="UniProtKB-UniRule"/>
</dbReference>
<dbReference type="CDD" id="cd05402">
    <property type="entry name" value="NT_PAP_TUTase"/>
    <property type="match status" value="1"/>
</dbReference>
<keyword evidence="12 13" id="KW-0539">Nucleus</keyword>
<sequence>MSNDQVCGVTPPISVALPTEAERRYSDALIEELRRQKTFESPSDTQKRYAVLESLQSICDEFVKRVAREKEPKNEILIKNARGKVFTYGSFRLGVFGPGSDIDTLIVAPKYVNRDDYFKYFPELLSTMAPKGAITDLAVVTDAFVPIIKFEYSGISIDLIFSRIIQKQLAPDFKDLKDSSLLRGLDEAELRSLNGTRVTDEILNLVPEQSTFKLALRAIKLWAQRRAVYGNIMGFPGGVAWAMLVARVCQLYPKAATSVIVNKFFLIMSRWQWPQPVLLKPIESGPLPVRVWNPKVYKGDSFHLMPIITPAYPSMCATFNIGRSSMSIINRELHRGLEISEGIICGKQDWSDLFVKHTFFTLDYKYYVTVTSASKSKEAHNVWSGYVESKIRMLVQKLEQHPSIALAHAFNKGYDRRHRCRNDSEIAEVQEGSLQFLWNNSENGAAVGAQDSDQTQSGTAAEPHEAVQSEIFTTTHYIGLELDESAKSLDLSYQVDEFKALCIQWKKYEDELKALVSIGVQHVRNFNLPDDVFDANEEKPRKKGVKSKKRSATEENPASAKRQQASVAANG</sequence>
<evidence type="ECO:0000259" key="19">
    <source>
        <dbReference type="Pfam" id="PF20750"/>
    </source>
</evidence>
<keyword evidence="6 15" id="KW-0479">Metal-binding</keyword>
<comment type="cofactor">
    <cofactor evidence="15">
        <name>Mg(2+)</name>
        <dbReference type="ChEBI" id="CHEBI:18420"/>
    </cofactor>
    <text evidence="15">Binds 2 magnesium ions. Also active with manganese.</text>
</comment>
<feature type="compositionally biased region" description="Polar residues" evidence="16">
    <location>
        <begin position="561"/>
        <end position="571"/>
    </location>
</feature>
<evidence type="ECO:0000256" key="1">
    <source>
        <dbReference type="ARBA" id="ARBA00001936"/>
    </source>
</evidence>
<comment type="cofactor">
    <cofactor evidence="1">
        <name>Mn(2+)</name>
        <dbReference type="ChEBI" id="CHEBI:29035"/>
    </cofactor>
</comment>
<evidence type="ECO:0000313" key="21">
    <source>
        <dbReference type="Proteomes" id="UP000078544"/>
    </source>
</evidence>
<feature type="binding site" evidence="15">
    <location>
        <position position="101"/>
    </location>
    <ligand>
        <name>Mg(2+)</name>
        <dbReference type="ChEBI" id="CHEBI:18420"/>
        <label>1</label>
        <note>catalytic</note>
    </ligand>
</feature>
<dbReference type="GO" id="GO:1990251">
    <property type="term" value="C:nuclear exosome focus"/>
    <property type="evidence" value="ECO:0007669"/>
    <property type="project" value="EnsemblFungi"/>
</dbReference>
<dbReference type="GO" id="GO:0005847">
    <property type="term" value="C:mRNA cleavage and polyadenylation specificity factor complex"/>
    <property type="evidence" value="ECO:0007669"/>
    <property type="project" value="EnsemblFungi"/>
</dbReference>
<feature type="binding site" evidence="14">
    <location>
        <begin position="101"/>
        <end position="103"/>
    </location>
    <ligand>
        <name>ATP</name>
        <dbReference type="ChEBI" id="CHEBI:30616"/>
    </ligand>
</feature>
<evidence type="ECO:0000256" key="2">
    <source>
        <dbReference type="ARBA" id="ARBA00004123"/>
    </source>
</evidence>
<dbReference type="InterPro" id="IPR007012">
    <property type="entry name" value="PolA_pol_cen_dom"/>
</dbReference>
<keyword evidence="9 15" id="KW-0460">Magnesium</keyword>
<evidence type="ECO:0000313" key="20">
    <source>
        <dbReference type="EMBL" id="KZZ99325.1"/>
    </source>
</evidence>
<feature type="region of interest" description="Disordered" evidence="16">
    <location>
        <begin position="531"/>
        <end position="571"/>
    </location>
</feature>
<proteinExistence type="inferred from homology"/>
<dbReference type="InterPro" id="IPR007010">
    <property type="entry name" value="PolA_pol_RNA-bd_dom"/>
</dbReference>
<evidence type="ECO:0000256" key="15">
    <source>
        <dbReference type="PIRSR" id="PIRSR018425-2"/>
    </source>
</evidence>
<dbReference type="InterPro" id="IPR043519">
    <property type="entry name" value="NT_sf"/>
</dbReference>
<feature type="region of interest" description="Disordered" evidence="16">
    <location>
        <begin position="447"/>
        <end position="466"/>
    </location>
</feature>
<dbReference type="Proteomes" id="UP000078544">
    <property type="component" value="Unassembled WGS sequence"/>
</dbReference>
<evidence type="ECO:0000256" key="12">
    <source>
        <dbReference type="ARBA" id="ARBA00023242"/>
    </source>
</evidence>
<feature type="compositionally biased region" description="Basic residues" evidence="16">
    <location>
        <begin position="541"/>
        <end position="550"/>
    </location>
</feature>
<feature type="binding site" evidence="15">
    <location>
        <position position="101"/>
    </location>
    <ligand>
        <name>Mg(2+)</name>
        <dbReference type="ChEBI" id="CHEBI:18420"/>
        <label>2</label>
        <note>catalytic</note>
    </ligand>
</feature>
<dbReference type="GO" id="GO:0033620">
    <property type="term" value="C:Mei2 nuclear dot complex"/>
    <property type="evidence" value="ECO:0007669"/>
    <property type="project" value="EnsemblFungi"/>
</dbReference>
<dbReference type="Pfam" id="PF04926">
    <property type="entry name" value="PAP_RNA-bind"/>
    <property type="match status" value="1"/>
</dbReference>
<dbReference type="AlphaFoldDB" id="A0A168EZY0"/>
<gene>
    <name evidence="20" type="ORF">AAL_01897</name>
</gene>
<feature type="domain" description="Poly(A) polymerase RNA-binding" evidence="17">
    <location>
        <begin position="358"/>
        <end position="542"/>
    </location>
</feature>
<evidence type="ECO:0000256" key="11">
    <source>
        <dbReference type="ARBA" id="ARBA00023211"/>
    </source>
</evidence>
<dbReference type="InterPro" id="IPR011068">
    <property type="entry name" value="NuclTrfase_I-like_C"/>
</dbReference>
<keyword evidence="11" id="KW-0464">Manganese</keyword>
<keyword evidence="21" id="KW-1185">Reference proteome</keyword>
<dbReference type="GO" id="GO:0071920">
    <property type="term" value="C:cleavage body"/>
    <property type="evidence" value="ECO:0007669"/>
    <property type="project" value="EnsemblFungi"/>
</dbReference>
<evidence type="ECO:0000256" key="5">
    <source>
        <dbReference type="ARBA" id="ARBA00022679"/>
    </source>
</evidence>
<feature type="domain" description="Poly(A) polymerase central" evidence="18">
    <location>
        <begin position="211"/>
        <end position="355"/>
    </location>
</feature>
<evidence type="ECO:0000256" key="14">
    <source>
        <dbReference type="PIRSR" id="PIRSR018425-1"/>
    </source>
</evidence>
<dbReference type="Gene3D" id="3.30.460.10">
    <property type="entry name" value="Beta Polymerase, domain 2"/>
    <property type="match status" value="1"/>
</dbReference>
<comment type="caution">
    <text evidence="20">The sequence shown here is derived from an EMBL/GenBank/DDBJ whole genome shotgun (WGS) entry which is preliminary data.</text>
</comment>
<evidence type="ECO:0000256" key="3">
    <source>
        <dbReference type="ARBA" id="ARBA00010912"/>
    </source>
</evidence>
<dbReference type="SUPFAM" id="SSF81301">
    <property type="entry name" value="Nucleotidyltransferase"/>
    <property type="match status" value="1"/>
</dbReference>
<accession>A0A168EZY0</accession>
<dbReference type="FunFam" id="3.30.460.10:FF:000002">
    <property type="entry name" value="Poly(A) polymerase alpha, putative"/>
    <property type="match status" value="1"/>
</dbReference>
<organism evidence="20 21">
    <name type="scientific">Moelleriella libera RCEF 2490</name>
    <dbReference type="NCBI Taxonomy" id="1081109"/>
    <lineage>
        <taxon>Eukaryota</taxon>
        <taxon>Fungi</taxon>
        <taxon>Dikarya</taxon>
        <taxon>Ascomycota</taxon>
        <taxon>Pezizomycotina</taxon>
        <taxon>Sordariomycetes</taxon>
        <taxon>Hypocreomycetidae</taxon>
        <taxon>Hypocreales</taxon>
        <taxon>Clavicipitaceae</taxon>
        <taxon>Moelleriella</taxon>
    </lineage>
</organism>
<dbReference type="OrthoDB" id="412748at2759"/>
<dbReference type="GO" id="GO:0046872">
    <property type="term" value="F:metal ion binding"/>
    <property type="evidence" value="ECO:0007669"/>
    <property type="project" value="UniProtKB-KW"/>
</dbReference>
<dbReference type="GO" id="GO:0003723">
    <property type="term" value="F:RNA binding"/>
    <property type="evidence" value="ECO:0007669"/>
    <property type="project" value="UniProtKB-UniRule"/>
</dbReference>
<name>A0A168EZY0_9HYPO</name>
<dbReference type="SUPFAM" id="SSF55003">
    <property type="entry name" value="PAP/Archaeal CCA-adding enzyme, C-terminal domain"/>
    <property type="match status" value="1"/>
</dbReference>
<evidence type="ECO:0000256" key="9">
    <source>
        <dbReference type="ARBA" id="ARBA00022842"/>
    </source>
</evidence>
<evidence type="ECO:0000256" key="13">
    <source>
        <dbReference type="PIRNR" id="PIRNR018425"/>
    </source>
</evidence>
<dbReference type="InterPro" id="IPR014492">
    <property type="entry name" value="PolyA_polymerase"/>
</dbReference>
<feature type="binding site" evidence="15">
    <location>
        <position position="103"/>
    </location>
    <ligand>
        <name>Mg(2+)</name>
        <dbReference type="ChEBI" id="CHEBI:18420"/>
        <label>2</label>
        <note>catalytic</note>
    </ligand>
</feature>
<dbReference type="PANTHER" id="PTHR10682:SF10">
    <property type="entry name" value="POLYNUCLEOTIDE ADENYLYLTRANSFERASE"/>
    <property type="match status" value="1"/>
</dbReference>
<dbReference type="FunFam" id="1.10.1410.10:FF:000001">
    <property type="entry name" value="Putative poly(A) polymerase gamma"/>
    <property type="match status" value="1"/>
</dbReference>
<feature type="binding site" evidence="15">
    <location>
        <position position="103"/>
    </location>
    <ligand>
        <name>Mg(2+)</name>
        <dbReference type="ChEBI" id="CHEBI:18420"/>
        <label>1</label>
        <note>catalytic</note>
    </ligand>
</feature>
<feature type="binding site" evidence="14">
    <location>
        <position position="158"/>
    </location>
    <ligand>
        <name>ATP</name>
        <dbReference type="ChEBI" id="CHEBI:30616"/>
    </ligand>
</feature>
<evidence type="ECO:0000256" key="4">
    <source>
        <dbReference type="ARBA" id="ARBA00022664"/>
    </source>
</evidence>
<feature type="binding site" evidence="15">
    <location>
        <position position="158"/>
    </location>
    <ligand>
        <name>Mg(2+)</name>
        <dbReference type="ChEBI" id="CHEBI:18420"/>
        <label>2</label>
        <note>catalytic</note>
    </ligand>
</feature>
<dbReference type="EMBL" id="AZGY01000003">
    <property type="protein sequence ID" value="KZZ99325.1"/>
    <property type="molecule type" value="Genomic_DNA"/>
</dbReference>
<dbReference type="Pfam" id="PF20750">
    <property type="entry name" value="PAP_NTPase"/>
    <property type="match status" value="1"/>
</dbReference>
<evidence type="ECO:0000256" key="7">
    <source>
        <dbReference type="ARBA" id="ARBA00022741"/>
    </source>
</evidence>
<dbReference type="PIRSF" id="PIRSF018425">
    <property type="entry name" value="PolyA_polymerase"/>
    <property type="match status" value="1"/>
</dbReference>
<dbReference type="GO" id="GO:0033621">
    <property type="term" value="P:nuclear mRNA surveillance of meiosis-specific transcripts"/>
    <property type="evidence" value="ECO:0007669"/>
    <property type="project" value="EnsemblFungi"/>
</dbReference>
<comment type="subcellular location">
    <subcellularLocation>
        <location evidence="2 13">Nucleus</location>
    </subcellularLocation>
</comment>
<comment type="similarity">
    <text evidence="3 13">Belongs to the poly(A) polymerase family.</text>
</comment>
<evidence type="ECO:0000256" key="6">
    <source>
        <dbReference type="ARBA" id="ARBA00022723"/>
    </source>
</evidence>
<dbReference type="GO" id="GO:0005829">
    <property type="term" value="C:cytosol"/>
    <property type="evidence" value="ECO:0007669"/>
    <property type="project" value="EnsemblFungi"/>
</dbReference>
<dbReference type="Gene3D" id="3.30.70.590">
    <property type="entry name" value="Poly(A) polymerase predicted RNA binding domain"/>
    <property type="match status" value="1"/>
</dbReference>
<evidence type="ECO:0000259" key="18">
    <source>
        <dbReference type="Pfam" id="PF04928"/>
    </source>
</evidence>
<dbReference type="FunFam" id="3.30.70.590:FF:000003">
    <property type="entry name" value="Poly(A) polymerase"/>
    <property type="match status" value="1"/>
</dbReference>
<evidence type="ECO:0000256" key="8">
    <source>
        <dbReference type="ARBA" id="ARBA00022840"/>
    </source>
</evidence>
<feature type="binding site" evidence="14">
    <location>
        <position position="229"/>
    </location>
    <ligand>
        <name>ATP</name>
        <dbReference type="ChEBI" id="CHEBI:30616"/>
    </ligand>
</feature>
<dbReference type="SUPFAM" id="SSF81631">
    <property type="entry name" value="PAP/OAS1 substrate-binding domain"/>
    <property type="match status" value="1"/>
</dbReference>